<feature type="signal peptide" evidence="1">
    <location>
        <begin position="1"/>
        <end position="29"/>
    </location>
</feature>
<organism evidence="2 3">
    <name type="scientific">Streptomyces levis</name>
    <dbReference type="NCBI Taxonomy" id="285566"/>
    <lineage>
        <taxon>Bacteria</taxon>
        <taxon>Bacillati</taxon>
        <taxon>Actinomycetota</taxon>
        <taxon>Actinomycetes</taxon>
        <taxon>Kitasatosporales</taxon>
        <taxon>Streptomycetaceae</taxon>
        <taxon>Streptomyces</taxon>
    </lineage>
</organism>
<comment type="caution">
    <text evidence="2">The sequence shown here is derived from an EMBL/GenBank/DDBJ whole genome shotgun (WGS) entry which is preliminary data.</text>
</comment>
<feature type="chain" id="PRO_5047437817" description="Secreted protein" evidence="1">
    <location>
        <begin position="30"/>
        <end position="141"/>
    </location>
</feature>
<accession>A0ABN3NZC3</accession>
<evidence type="ECO:0000256" key="1">
    <source>
        <dbReference type="SAM" id="SignalP"/>
    </source>
</evidence>
<dbReference type="Gene3D" id="2.60.20.10">
    <property type="entry name" value="Crystallins"/>
    <property type="match status" value="1"/>
</dbReference>
<evidence type="ECO:0000313" key="3">
    <source>
        <dbReference type="Proteomes" id="UP001501095"/>
    </source>
</evidence>
<reference evidence="2 3" key="1">
    <citation type="journal article" date="2019" name="Int. J. Syst. Evol. Microbiol.">
        <title>The Global Catalogue of Microorganisms (GCM) 10K type strain sequencing project: providing services to taxonomists for standard genome sequencing and annotation.</title>
        <authorList>
            <consortium name="The Broad Institute Genomics Platform"/>
            <consortium name="The Broad Institute Genome Sequencing Center for Infectious Disease"/>
            <person name="Wu L."/>
            <person name="Ma J."/>
        </authorList>
    </citation>
    <scope>NUCLEOTIDE SEQUENCE [LARGE SCALE GENOMIC DNA]</scope>
    <source>
        <strain evidence="2 3">JCM 6924</strain>
    </source>
</reference>
<sequence length="141" mass="15384">MTTSRISLGLTTLGITALVLTALPSTALASHADQAPRVVAADGNLHVWEHEKKGGRHCAWPGDIPNWDICGMRNRGSSLHNNGRTHDVWLYYGPDHTGARYCLNRGVYLENIVHHYFPNNGTGGGTSLNDNIASHKWVADC</sequence>
<gene>
    <name evidence="2" type="ORF">GCM10010423_56460</name>
</gene>
<dbReference type="Proteomes" id="UP001501095">
    <property type="component" value="Unassembled WGS sequence"/>
</dbReference>
<name>A0ABN3NZC3_9ACTN</name>
<dbReference type="EMBL" id="BAAATM010000018">
    <property type="protein sequence ID" value="GAA2549157.1"/>
    <property type="molecule type" value="Genomic_DNA"/>
</dbReference>
<dbReference type="SUPFAM" id="SSF49695">
    <property type="entry name" value="gamma-Crystallin-like"/>
    <property type="match status" value="1"/>
</dbReference>
<protein>
    <recommendedName>
        <fullName evidence="4">Secreted protein</fullName>
    </recommendedName>
</protein>
<keyword evidence="3" id="KW-1185">Reference proteome</keyword>
<dbReference type="RefSeq" id="WP_344541536.1">
    <property type="nucleotide sequence ID" value="NZ_BAAATM010000018.1"/>
</dbReference>
<dbReference type="Pfam" id="PF03995">
    <property type="entry name" value="Inhibitor_I36"/>
    <property type="match status" value="1"/>
</dbReference>
<evidence type="ECO:0000313" key="2">
    <source>
        <dbReference type="EMBL" id="GAA2549157.1"/>
    </source>
</evidence>
<proteinExistence type="predicted"/>
<keyword evidence="1" id="KW-0732">Signal</keyword>
<dbReference type="InterPro" id="IPR011024">
    <property type="entry name" value="G_crystallin-like"/>
</dbReference>
<evidence type="ECO:0008006" key="4">
    <source>
        <dbReference type="Google" id="ProtNLM"/>
    </source>
</evidence>